<dbReference type="Proteomes" id="UP000601435">
    <property type="component" value="Unassembled WGS sequence"/>
</dbReference>
<organism evidence="1 2">
    <name type="scientific">Symbiodinium necroappetens</name>
    <dbReference type="NCBI Taxonomy" id="1628268"/>
    <lineage>
        <taxon>Eukaryota</taxon>
        <taxon>Sar</taxon>
        <taxon>Alveolata</taxon>
        <taxon>Dinophyceae</taxon>
        <taxon>Suessiales</taxon>
        <taxon>Symbiodiniaceae</taxon>
        <taxon>Symbiodinium</taxon>
    </lineage>
</organism>
<gene>
    <name evidence="1" type="ORF">SNEC2469_LOCUS22486</name>
</gene>
<comment type="caution">
    <text evidence="1">The sequence shown here is derived from an EMBL/GenBank/DDBJ whole genome shotgun (WGS) entry which is preliminary data.</text>
</comment>
<evidence type="ECO:0000313" key="2">
    <source>
        <dbReference type="Proteomes" id="UP000601435"/>
    </source>
</evidence>
<name>A0A812YGE4_9DINO</name>
<keyword evidence="2" id="KW-1185">Reference proteome</keyword>
<sequence>MKTSCLFADQELRQLLREDEKRKLGKEVFDQYRQWYKLERGDGMAIKGVKVAPPDVVAKIRKKYEDFGQFVNQQPRFQSETW</sequence>
<proteinExistence type="predicted"/>
<protein>
    <submittedName>
        <fullName evidence="1">Uncharacterized protein</fullName>
    </submittedName>
</protein>
<dbReference type="AlphaFoldDB" id="A0A812YGE4"/>
<evidence type="ECO:0000313" key="1">
    <source>
        <dbReference type="EMBL" id="CAE7770053.1"/>
    </source>
</evidence>
<reference evidence="1" key="1">
    <citation type="submission" date="2021-02" db="EMBL/GenBank/DDBJ databases">
        <authorList>
            <person name="Dougan E. K."/>
            <person name="Rhodes N."/>
            <person name="Thang M."/>
            <person name="Chan C."/>
        </authorList>
    </citation>
    <scope>NUCLEOTIDE SEQUENCE</scope>
</reference>
<dbReference type="OrthoDB" id="408280at2759"/>
<dbReference type="EMBL" id="CAJNJA010040875">
    <property type="protein sequence ID" value="CAE7770053.1"/>
    <property type="molecule type" value="Genomic_DNA"/>
</dbReference>
<accession>A0A812YGE4</accession>